<dbReference type="PANTHER" id="PTHR14952">
    <property type="entry name" value="ROPPORIN-1-LIKE PROTEIN"/>
    <property type="match status" value="1"/>
</dbReference>
<dbReference type="Gene3D" id="1.20.890.10">
    <property type="entry name" value="cAMP-dependent protein kinase regulatory subunit, dimerization-anchoring domain"/>
    <property type="match status" value="1"/>
</dbReference>
<dbReference type="SMART" id="SM00394">
    <property type="entry name" value="RIIa"/>
    <property type="match status" value="1"/>
</dbReference>
<proteinExistence type="inferred from homology"/>
<keyword evidence="2" id="KW-0969">Cilium</keyword>
<protein>
    <recommendedName>
        <fullName evidence="5">RIIa domain-containing protein</fullName>
    </recommendedName>
</protein>
<feature type="domain" description="RIIa" evidence="5">
    <location>
        <begin position="13"/>
        <end position="50"/>
    </location>
</feature>
<keyword evidence="3" id="KW-0966">Cell projection</keyword>
<dbReference type="SUPFAM" id="SSF47391">
    <property type="entry name" value="Dimerization-anchoring domain of cAMP-dependent PK regulatory subunit"/>
    <property type="match status" value="1"/>
</dbReference>
<reference evidence="6 7" key="1">
    <citation type="submission" date="2023-05" db="EMBL/GenBank/DDBJ databases">
        <title>A 100% complete, gapless, phased diploid assembly of the Scenedesmus obliquus UTEX 3031 genome.</title>
        <authorList>
            <person name="Biondi T.C."/>
            <person name="Hanschen E.R."/>
            <person name="Kwon T."/>
            <person name="Eng W."/>
            <person name="Kruse C.P.S."/>
            <person name="Koehler S.I."/>
            <person name="Kunde Y."/>
            <person name="Gleasner C.D."/>
            <person name="You Mak K.T."/>
            <person name="Polle J."/>
            <person name="Hovde B.T."/>
            <person name="Starkenburg S.R."/>
        </authorList>
    </citation>
    <scope>NUCLEOTIDE SEQUENCE [LARGE SCALE GENOMIC DNA]</scope>
    <source>
        <strain evidence="6 7">DOE0152z</strain>
    </source>
</reference>
<name>A0ABY8UA13_TETOB</name>
<keyword evidence="7" id="KW-1185">Reference proteome</keyword>
<dbReference type="Proteomes" id="UP001244341">
    <property type="component" value="Chromosome 9b"/>
</dbReference>
<evidence type="ECO:0000313" key="7">
    <source>
        <dbReference type="Proteomes" id="UP001244341"/>
    </source>
</evidence>
<sequence>MASKYQKPFTIPETYPAILKEFTREVLRAQPDNIYEFGAHYFAELLAKEQAKAAAGSREAGASSSSSQLAA</sequence>
<dbReference type="CDD" id="cd22984">
    <property type="entry name" value="DD_CrRSP7-like"/>
    <property type="match status" value="1"/>
</dbReference>
<evidence type="ECO:0000313" key="6">
    <source>
        <dbReference type="EMBL" id="WIA18220.1"/>
    </source>
</evidence>
<evidence type="ECO:0000256" key="4">
    <source>
        <dbReference type="ARBA" id="ARBA00035651"/>
    </source>
</evidence>
<evidence type="ECO:0000256" key="3">
    <source>
        <dbReference type="ARBA" id="ARBA00023273"/>
    </source>
</evidence>
<dbReference type="EMBL" id="CP126216">
    <property type="protein sequence ID" value="WIA18220.1"/>
    <property type="molecule type" value="Genomic_DNA"/>
</dbReference>
<evidence type="ECO:0000259" key="5">
    <source>
        <dbReference type="SMART" id="SM00394"/>
    </source>
</evidence>
<evidence type="ECO:0000256" key="2">
    <source>
        <dbReference type="ARBA" id="ARBA00022846"/>
    </source>
</evidence>
<accession>A0ABY8UA13</accession>
<dbReference type="Pfam" id="PF02197">
    <property type="entry name" value="RIIa"/>
    <property type="match status" value="1"/>
</dbReference>
<comment type="similarity">
    <text evidence="4">Belongs to the ropporin family.</text>
</comment>
<organism evidence="6 7">
    <name type="scientific">Tetradesmus obliquus</name>
    <name type="common">Green alga</name>
    <name type="synonym">Acutodesmus obliquus</name>
    <dbReference type="NCBI Taxonomy" id="3088"/>
    <lineage>
        <taxon>Eukaryota</taxon>
        <taxon>Viridiplantae</taxon>
        <taxon>Chlorophyta</taxon>
        <taxon>core chlorophytes</taxon>
        <taxon>Chlorophyceae</taxon>
        <taxon>CS clade</taxon>
        <taxon>Sphaeropleales</taxon>
        <taxon>Scenedesmaceae</taxon>
        <taxon>Tetradesmus</taxon>
    </lineage>
</organism>
<dbReference type="InterPro" id="IPR003117">
    <property type="entry name" value="cAMP_dep_PK_reg_su_I/II_a/b"/>
</dbReference>
<dbReference type="PANTHER" id="PTHR14952:SF9">
    <property type="entry name" value="EF-HAND DOMAIN-CONTAINING PROTEIN"/>
    <property type="match status" value="1"/>
</dbReference>
<evidence type="ECO:0000256" key="1">
    <source>
        <dbReference type="ARBA" id="ARBA00004230"/>
    </source>
</evidence>
<gene>
    <name evidence="6" type="ORF">OEZ85_009692</name>
</gene>
<comment type="subcellular location">
    <subcellularLocation>
        <location evidence="1">Cell projection</location>
        <location evidence="1">Cilium</location>
        <location evidence="1">Flagellum</location>
    </subcellularLocation>
</comment>
<keyword evidence="2" id="KW-0282">Flagellum</keyword>